<dbReference type="GO" id="GO:0005096">
    <property type="term" value="F:GTPase activator activity"/>
    <property type="evidence" value="ECO:0007669"/>
    <property type="project" value="TreeGrafter"/>
</dbReference>
<keyword evidence="2" id="KW-1185">Reference proteome</keyword>
<name>A0A8C6X759_NAJNA</name>
<dbReference type="OrthoDB" id="775356at2759"/>
<dbReference type="GeneTree" id="ENSGT00950000183076"/>
<dbReference type="GO" id="GO:1903479">
    <property type="term" value="P:mitotic actomyosin contractile ring assembly actin filament organization"/>
    <property type="evidence" value="ECO:0007669"/>
    <property type="project" value="TreeGrafter"/>
</dbReference>
<dbReference type="GO" id="GO:0051015">
    <property type="term" value="F:actin filament binding"/>
    <property type="evidence" value="ECO:0007669"/>
    <property type="project" value="TreeGrafter"/>
</dbReference>
<reference evidence="1" key="2">
    <citation type="submission" date="2025-09" db="UniProtKB">
        <authorList>
            <consortium name="Ensembl"/>
        </authorList>
    </citation>
    <scope>IDENTIFICATION</scope>
</reference>
<accession>A0A8C6X759</accession>
<sequence length="77" mass="8724">MHTHPHLHEQWATTLHAAVIAINEAIEKGNADQTIKTLQNPNAMLVNVDDNFAHEYQKELSGAKKKKEENARLKVNK</sequence>
<reference evidence="1" key="1">
    <citation type="submission" date="2025-08" db="UniProtKB">
        <authorList>
            <consortium name="Ensembl"/>
        </authorList>
    </citation>
    <scope>IDENTIFICATION</scope>
</reference>
<dbReference type="GO" id="GO:0005516">
    <property type="term" value="F:calmodulin binding"/>
    <property type="evidence" value="ECO:0007669"/>
    <property type="project" value="TreeGrafter"/>
</dbReference>
<proteinExistence type="predicted"/>
<evidence type="ECO:0000313" key="2">
    <source>
        <dbReference type="Proteomes" id="UP000694559"/>
    </source>
</evidence>
<dbReference type="Ensembl" id="ENSNNAT00000010518.1">
    <property type="protein sequence ID" value="ENSNNAP00000010046.1"/>
    <property type="gene ID" value="ENSNNAG00000006703.1"/>
</dbReference>
<protein>
    <submittedName>
        <fullName evidence="1">Uncharacterized protein</fullName>
    </submittedName>
</protein>
<dbReference type="PANTHER" id="PTHR14149:SF12">
    <property type="entry name" value="RAS GTPASE-ACTIVATING-LIKE PROTEIN IQGAP2"/>
    <property type="match status" value="1"/>
</dbReference>
<evidence type="ECO:0000313" key="1">
    <source>
        <dbReference type="Ensembl" id="ENSNNAP00000010046.1"/>
    </source>
</evidence>
<dbReference type="AlphaFoldDB" id="A0A8C6X759"/>
<organism evidence="1 2">
    <name type="scientific">Naja naja</name>
    <name type="common">Indian cobra</name>
    <dbReference type="NCBI Taxonomy" id="35670"/>
    <lineage>
        <taxon>Eukaryota</taxon>
        <taxon>Metazoa</taxon>
        <taxon>Chordata</taxon>
        <taxon>Craniata</taxon>
        <taxon>Vertebrata</taxon>
        <taxon>Euteleostomi</taxon>
        <taxon>Lepidosauria</taxon>
        <taxon>Squamata</taxon>
        <taxon>Bifurcata</taxon>
        <taxon>Unidentata</taxon>
        <taxon>Episquamata</taxon>
        <taxon>Toxicofera</taxon>
        <taxon>Serpentes</taxon>
        <taxon>Colubroidea</taxon>
        <taxon>Elapidae</taxon>
        <taxon>Elapinae</taxon>
        <taxon>Naja</taxon>
    </lineage>
</organism>
<dbReference type="OMA" id="HEQWATT"/>
<dbReference type="Proteomes" id="UP000694559">
    <property type="component" value="Unplaced"/>
</dbReference>
<dbReference type="PANTHER" id="PTHR14149">
    <property type="entry name" value="RAS GTPASE-ACTIVATING PROTEIN WITH IQ MOTIF"/>
    <property type="match status" value="1"/>
</dbReference>
<dbReference type="GO" id="GO:0005938">
    <property type="term" value="C:cell cortex"/>
    <property type="evidence" value="ECO:0007669"/>
    <property type="project" value="TreeGrafter"/>
</dbReference>